<evidence type="ECO:0000256" key="13">
    <source>
        <dbReference type="ARBA" id="ARBA00048841"/>
    </source>
</evidence>
<dbReference type="InterPro" id="IPR005106">
    <property type="entry name" value="Asp/hSer_DH_NAD-bd"/>
</dbReference>
<dbReference type="PROSITE" id="PS51671">
    <property type="entry name" value="ACT"/>
    <property type="match status" value="1"/>
</dbReference>
<dbReference type="Proteomes" id="UP000036503">
    <property type="component" value="Unassembled WGS sequence"/>
</dbReference>
<comment type="pathway">
    <text evidence="3 16">Amino-acid biosynthesis; L-methionine biosynthesis via de novo pathway; L-homoserine from L-aspartate: step 3/3.</text>
</comment>
<dbReference type="UniPathway" id="UPA00051">
    <property type="reaction ID" value="UER00465"/>
</dbReference>
<evidence type="ECO:0000256" key="16">
    <source>
        <dbReference type="RuleBase" id="RU000579"/>
    </source>
</evidence>
<keyword evidence="7 16" id="KW-0028">Amino-acid biosynthesis</keyword>
<evidence type="ECO:0000259" key="18">
    <source>
        <dbReference type="PROSITE" id="PS51671"/>
    </source>
</evidence>
<dbReference type="InParanoid" id="A0A0J6WXT1"/>
<evidence type="ECO:0000313" key="19">
    <source>
        <dbReference type="EMBL" id="KMO87018.1"/>
    </source>
</evidence>
<dbReference type="Gene3D" id="3.40.50.720">
    <property type="entry name" value="NAD(P)-binding Rossmann-like Domain"/>
    <property type="match status" value="1"/>
</dbReference>
<name>A0A0J6WXT1_9FIRM</name>
<reference evidence="19 20" key="1">
    <citation type="submission" date="2015-06" db="EMBL/GenBank/DDBJ databases">
        <title>Draft genome sequence of beer spoilage bacterium Megasphaera cerevisiae type strain 20462.</title>
        <authorList>
            <person name="Kutumbaka K."/>
            <person name="Pasmowitz J."/>
            <person name="Mategko J."/>
            <person name="Reyes D."/>
            <person name="Friedrich A."/>
            <person name="Han S."/>
            <person name="Martens-Habbena W."/>
            <person name="Neal-McKinney J."/>
            <person name="Janagama H.K."/>
            <person name="Nadala C."/>
            <person name="Samadpour M."/>
        </authorList>
    </citation>
    <scope>NUCLEOTIDE SEQUENCE [LARGE SCALE GENOMIC DNA]</scope>
    <source>
        <strain evidence="19 20">DSM 20462</strain>
    </source>
</reference>
<dbReference type="AlphaFoldDB" id="A0A0J6WXT1"/>
<evidence type="ECO:0000256" key="1">
    <source>
        <dbReference type="ARBA" id="ARBA00001920"/>
    </source>
</evidence>
<dbReference type="CDD" id="cd04881">
    <property type="entry name" value="ACT_HSDH-Hom"/>
    <property type="match status" value="1"/>
</dbReference>
<dbReference type="NCBIfam" id="NF004976">
    <property type="entry name" value="PRK06349.1"/>
    <property type="match status" value="1"/>
</dbReference>
<comment type="caution">
    <text evidence="19">The sequence shown here is derived from an EMBL/GenBank/DDBJ whole genome shotgun (WGS) entry which is preliminary data.</text>
</comment>
<evidence type="ECO:0000313" key="20">
    <source>
        <dbReference type="Proteomes" id="UP000036503"/>
    </source>
</evidence>
<dbReference type="RefSeq" id="WP_048513755.1">
    <property type="nucleotide sequence ID" value="NZ_FUXD01000016.1"/>
</dbReference>
<feature type="active site" description="Proton donor" evidence="14">
    <location>
        <position position="206"/>
    </location>
</feature>
<dbReference type="Gene3D" id="3.30.70.3100">
    <property type="match status" value="1"/>
</dbReference>
<dbReference type="GO" id="GO:0009088">
    <property type="term" value="P:threonine biosynthetic process"/>
    <property type="evidence" value="ECO:0007669"/>
    <property type="project" value="UniProtKB-UniPathway"/>
</dbReference>
<dbReference type="FunFam" id="3.30.360.10:FF:000005">
    <property type="entry name" value="Homoserine dehydrogenase"/>
    <property type="match status" value="1"/>
</dbReference>
<keyword evidence="8 16" id="KW-0791">Threonine biosynthesis</keyword>
<protein>
    <recommendedName>
        <fullName evidence="6 16">Homoserine dehydrogenase</fullName>
        <ecNumber evidence="5 16">1.1.1.3</ecNumber>
    </recommendedName>
</protein>
<dbReference type="EMBL" id="LEKT01000011">
    <property type="protein sequence ID" value="KMO87018.1"/>
    <property type="molecule type" value="Genomic_DNA"/>
</dbReference>
<evidence type="ECO:0000256" key="11">
    <source>
        <dbReference type="ARBA" id="ARBA00023053"/>
    </source>
</evidence>
<evidence type="ECO:0000256" key="6">
    <source>
        <dbReference type="ARBA" id="ARBA00013376"/>
    </source>
</evidence>
<dbReference type="GO" id="GO:0050661">
    <property type="term" value="F:NADP binding"/>
    <property type="evidence" value="ECO:0007669"/>
    <property type="project" value="InterPro"/>
</dbReference>
<evidence type="ECO:0000256" key="7">
    <source>
        <dbReference type="ARBA" id="ARBA00022605"/>
    </source>
</evidence>
<comment type="pathway">
    <text evidence="2 16">Amino-acid biosynthesis; L-threonine biosynthesis; L-threonine from L-aspartate: step 3/5.</text>
</comment>
<dbReference type="STRING" id="39029.BSR42_04450"/>
<comment type="cofactor">
    <cofactor evidence="1">
        <name>a metal cation</name>
        <dbReference type="ChEBI" id="CHEBI:25213"/>
    </cofactor>
</comment>
<dbReference type="UniPathway" id="UPA00050">
    <property type="reaction ID" value="UER00063"/>
</dbReference>
<dbReference type="GO" id="GO:0009086">
    <property type="term" value="P:methionine biosynthetic process"/>
    <property type="evidence" value="ECO:0007669"/>
    <property type="project" value="UniProtKB-KW"/>
</dbReference>
<evidence type="ECO:0000256" key="3">
    <source>
        <dbReference type="ARBA" id="ARBA00005062"/>
    </source>
</evidence>
<accession>A0A0J6WXT1</accession>
<dbReference type="Gene3D" id="3.30.360.10">
    <property type="entry name" value="Dihydrodipicolinate Reductase, domain 2"/>
    <property type="match status" value="1"/>
</dbReference>
<dbReference type="Pfam" id="PF00742">
    <property type="entry name" value="Homoserine_dh"/>
    <property type="match status" value="1"/>
</dbReference>
<sequence>MRNVSIALLGCGTVGKGVIDLLAMNGPLIEEQLKTKITIKWVLIRDLQKYESMDLPEPIMLTTNFDDIINDDDVEIVVEVMGSADFAKECIEECFKRKKSVVSANKDLIADYGIPLLKLSQEHNADFQFEASVAGGIPIVRPMYSSLNSNIIEEIIGIMNGTTNYILSNMTEKGMSYEDALEEAKEKGYAEADPTNDVSGYDAARKIAILATLGFHSAVTFNDVTVEGIENITQEDIRHATEMGYVIKLLAIARQDDDGISLNVHPSFIRKGHPLANVGGAYNAVFVRGNCVGDVMMYGQGAGSLPTASAVVSDVMNVILHFNINITGQREFVWHEVKLKNQSSICAPYYLRMVVNNAPGVLAGISRVLADYNISIRSLLQKDETTEIAEIVILIDSSSDGLVKESLQKIESLSCVRKVANAIRVIEV</sequence>
<evidence type="ECO:0000256" key="15">
    <source>
        <dbReference type="PIRSR" id="PIRSR000098-2"/>
    </source>
</evidence>
<dbReference type="PANTHER" id="PTHR43331">
    <property type="entry name" value="HOMOSERINE DEHYDROGENASE"/>
    <property type="match status" value="1"/>
</dbReference>
<evidence type="ECO:0000256" key="9">
    <source>
        <dbReference type="ARBA" id="ARBA00022857"/>
    </source>
</evidence>
<comment type="similarity">
    <text evidence="4 17">Belongs to the homoserine dehydrogenase family.</text>
</comment>
<dbReference type="InterPro" id="IPR019811">
    <property type="entry name" value="HDH_CS"/>
</dbReference>
<dbReference type="InterPro" id="IPR036291">
    <property type="entry name" value="NAD(P)-bd_dom_sf"/>
</dbReference>
<dbReference type="InterPro" id="IPR001342">
    <property type="entry name" value="HDH_cat"/>
</dbReference>
<dbReference type="Pfam" id="PF03447">
    <property type="entry name" value="NAD_binding_3"/>
    <property type="match status" value="1"/>
</dbReference>
<gene>
    <name evidence="19" type="ORF">AB840_05060</name>
</gene>
<proteinExistence type="inferred from homology"/>
<dbReference type="OrthoDB" id="9808167at2"/>
<evidence type="ECO:0000256" key="14">
    <source>
        <dbReference type="PIRSR" id="PIRSR000098-1"/>
    </source>
</evidence>
<comment type="catalytic activity">
    <reaction evidence="13">
        <text>L-homoserine + NADP(+) = L-aspartate 4-semialdehyde + NADPH + H(+)</text>
        <dbReference type="Rhea" id="RHEA:15761"/>
        <dbReference type="ChEBI" id="CHEBI:15378"/>
        <dbReference type="ChEBI" id="CHEBI:57476"/>
        <dbReference type="ChEBI" id="CHEBI:57783"/>
        <dbReference type="ChEBI" id="CHEBI:58349"/>
        <dbReference type="ChEBI" id="CHEBI:537519"/>
        <dbReference type="EC" id="1.1.1.3"/>
    </reaction>
    <physiologicalReaction direction="right-to-left" evidence="13">
        <dbReference type="Rhea" id="RHEA:15763"/>
    </physiologicalReaction>
</comment>
<dbReference type="GO" id="GO:0004412">
    <property type="term" value="F:homoserine dehydrogenase activity"/>
    <property type="evidence" value="ECO:0007669"/>
    <property type="project" value="UniProtKB-EC"/>
</dbReference>
<keyword evidence="20" id="KW-1185">Reference proteome</keyword>
<dbReference type="Pfam" id="PF01842">
    <property type="entry name" value="ACT"/>
    <property type="match status" value="1"/>
</dbReference>
<dbReference type="InterPro" id="IPR002912">
    <property type="entry name" value="ACT_dom"/>
</dbReference>
<dbReference type="SUPFAM" id="SSF55021">
    <property type="entry name" value="ACT-like"/>
    <property type="match status" value="1"/>
</dbReference>
<evidence type="ECO:0000256" key="2">
    <source>
        <dbReference type="ARBA" id="ARBA00005056"/>
    </source>
</evidence>
<feature type="domain" description="ACT" evidence="18">
    <location>
        <begin position="350"/>
        <end position="424"/>
    </location>
</feature>
<keyword evidence="12 16" id="KW-0486">Methionine biosynthesis</keyword>
<dbReference type="PATRIC" id="fig|1122219.3.peg.357"/>
<dbReference type="SUPFAM" id="SSF51735">
    <property type="entry name" value="NAD(P)-binding Rossmann-fold domains"/>
    <property type="match status" value="1"/>
</dbReference>
<keyword evidence="10 16" id="KW-0560">Oxidoreductase</keyword>
<feature type="binding site" evidence="15">
    <location>
        <begin position="9"/>
        <end position="16"/>
    </location>
    <ligand>
        <name>NADP(+)</name>
        <dbReference type="ChEBI" id="CHEBI:58349"/>
    </ligand>
</feature>
<evidence type="ECO:0000256" key="5">
    <source>
        <dbReference type="ARBA" id="ARBA00013213"/>
    </source>
</evidence>
<dbReference type="EC" id="1.1.1.3" evidence="5 16"/>
<feature type="binding site" evidence="15">
    <location>
        <position position="106"/>
    </location>
    <ligand>
        <name>NADPH</name>
        <dbReference type="ChEBI" id="CHEBI:57783"/>
    </ligand>
</feature>
<dbReference type="PIRSF" id="PIRSF000098">
    <property type="entry name" value="Homoser_dehydrog"/>
    <property type="match status" value="1"/>
</dbReference>
<evidence type="ECO:0000256" key="17">
    <source>
        <dbReference type="RuleBase" id="RU004171"/>
    </source>
</evidence>
<dbReference type="PANTHER" id="PTHR43331:SF1">
    <property type="entry name" value="HOMOSERINE DEHYDROGENASE"/>
    <property type="match status" value="1"/>
</dbReference>
<evidence type="ECO:0000256" key="12">
    <source>
        <dbReference type="ARBA" id="ARBA00023167"/>
    </source>
</evidence>
<keyword evidence="9 15" id="KW-0521">NADP</keyword>
<evidence type="ECO:0000256" key="8">
    <source>
        <dbReference type="ARBA" id="ARBA00022697"/>
    </source>
</evidence>
<feature type="binding site" evidence="15">
    <location>
        <position position="191"/>
    </location>
    <ligand>
        <name>L-homoserine</name>
        <dbReference type="ChEBI" id="CHEBI:57476"/>
    </ligand>
</feature>
<dbReference type="SUPFAM" id="SSF55347">
    <property type="entry name" value="Glyceraldehyde-3-phosphate dehydrogenase-like, C-terminal domain"/>
    <property type="match status" value="1"/>
</dbReference>
<evidence type="ECO:0000256" key="10">
    <source>
        <dbReference type="ARBA" id="ARBA00023002"/>
    </source>
</evidence>
<organism evidence="19 20">
    <name type="scientific">Megasphaera cerevisiae DSM 20462</name>
    <dbReference type="NCBI Taxonomy" id="1122219"/>
    <lineage>
        <taxon>Bacteria</taxon>
        <taxon>Bacillati</taxon>
        <taxon>Bacillota</taxon>
        <taxon>Negativicutes</taxon>
        <taxon>Veillonellales</taxon>
        <taxon>Veillonellaceae</taxon>
        <taxon>Megasphaera</taxon>
    </lineage>
</organism>
<dbReference type="FunCoup" id="A0A0J6WXT1">
    <property type="interactions" value="418"/>
</dbReference>
<dbReference type="InterPro" id="IPR045865">
    <property type="entry name" value="ACT-like_dom_sf"/>
</dbReference>
<dbReference type="PROSITE" id="PS01042">
    <property type="entry name" value="HOMOSER_DHGENASE"/>
    <property type="match status" value="1"/>
</dbReference>
<keyword evidence="11" id="KW-0915">Sodium</keyword>
<dbReference type="InterPro" id="IPR016204">
    <property type="entry name" value="HDH"/>
</dbReference>
<evidence type="ECO:0000256" key="4">
    <source>
        <dbReference type="ARBA" id="ARBA00006753"/>
    </source>
</evidence>